<evidence type="ECO:0000256" key="3">
    <source>
        <dbReference type="SAM" id="MobiDB-lite"/>
    </source>
</evidence>
<dbReference type="EMBL" id="GL877423">
    <property type="protein sequence ID" value="ELA47172.1"/>
    <property type="molecule type" value="Genomic_DNA"/>
</dbReference>
<dbReference type="GO" id="GO:0071035">
    <property type="term" value="P:nuclear polyadenylation-dependent rRNA catabolic process"/>
    <property type="evidence" value="ECO:0007669"/>
    <property type="project" value="TreeGrafter"/>
</dbReference>
<keyword evidence="2" id="KW-0539">Nucleus</keyword>
<sequence length="461" mass="52352">MIIDLCSALLHKLNKNLELLNSAPSIPTHLYGPLYQQVCRLNTFDEDLIMARIDKIYKSLNNSVVVPPTLVKLYHGSGEHTDNDTVTGALVGLIGQNIIKPLIEDVEMHMRYECGCEVPEMPASLCVFGENLAWVDESNVNSFLESVRNSKHVLMHAYLHTYRTYLPFTCVFLVQTDRGAYVVDALEHKRLVAMLSYDCTYRKYMNGKTLLALREEFRVVPCCCSLVKVRECYFVDFRIRPMQGELLRLDIAPEKDDEAVLESVKQTEERISAQNNITGGKRKALDDILKLRDFIAKNNNESVNYVLTERQLSLILEKMPKTKIQFKSVLPRCSPILRAHIEDILFILNEVVENDGTQPCSGVEDCSSRCTENGSSTIGGGNAVERKSDSADPSGHHGMAKEPDKGEQKLNDRLERIELRSHSANHLEIDSNIAKVKYHTFDYDKNVVEKVKNKFRRKKKG</sequence>
<dbReference type="AlphaFoldDB" id="L2GUW6"/>
<keyword evidence="6" id="KW-1185">Reference proteome</keyword>
<evidence type="ECO:0000313" key="5">
    <source>
        <dbReference type="EMBL" id="ELA47172.1"/>
    </source>
</evidence>
<dbReference type="VEuPathDB" id="MicrosporidiaDB:VCUG_01361"/>
<dbReference type="GO" id="GO:0005730">
    <property type="term" value="C:nucleolus"/>
    <property type="evidence" value="ECO:0007669"/>
    <property type="project" value="TreeGrafter"/>
</dbReference>
<dbReference type="Gene3D" id="1.10.150.80">
    <property type="entry name" value="HRDC domain"/>
    <property type="match status" value="1"/>
</dbReference>
<name>L2GUW6_VAVCU</name>
<accession>L2GUW6</accession>
<dbReference type="GO" id="GO:0071037">
    <property type="term" value="P:nuclear polyadenylation-dependent snRNA catabolic process"/>
    <property type="evidence" value="ECO:0007669"/>
    <property type="project" value="TreeGrafter"/>
</dbReference>
<protein>
    <recommendedName>
        <fullName evidence="4">HRDC domain-containing protein</fullName>
    </recommendedName>
</protein>
<dbReference type="GO" id="GO:0071051">
    <property type="term" value="P:poly(A)-dependent snoRNA 3'-end processing"/>
    <property type="evidence" value="ECO:0007669"/>
    <property type="project" value="TreeGrafter"/>
</dbReference>
<feature type="region of interest" description="Disordered" evidence="3">
    <location>
        <begin position="372"/>
        <end position="408"/>
    </location>
</feature>
<dbReference type="RefSeq" id="XP_008074379.1">
    <property type="nucleotide sequence ID" value="XM_008076188.1"/>
</dbReference>
<dbReference type="GO" id="GO:0000176">
    <property type="term" value="C:nuclear exosome (RNase complex)"/>
    <property type="evidence" value="ECO:0007669"/>
    <property type="project" value="TreeGrafter"/>
</dbReference>
<dbReference type="InterPro" id="IPR010997">
    <property type="entry name" value="HRDC-like_sf"/>
</dbReference>
<dbReference type="GO" id="GO:0000467">
    <property type="term" value="P:exonucleolytic trimming to generate mature 3'-end of 5.8S rRNA from tricistronic rRNA transcript (SSU-rRNA, 5.8S rRNA, LSU-rRNA)"/>
    <property type="evidence" value="ECO:0007669"/>
    <property type="project" value="InterPro"/>
</dbReference>
<feature type="domain" description="HRDC" evidence="4">
    <location>
        <begin position="278"/>
        <end position="358"/>
    </location>
</feature>
<gene>
    <name evidence="5" type="ORF">VCUG_01361</name>
</gene>
<dbReference type="GO" id="GO:0071039">
    <property type="term" value="P:nuclear polyadenylation-dependent CUT catabolic process"/>
    <property type="evidence" value="ECO:0007669"/>
    <property type="project" value="TreeGrafter"/>
</dbReference>
<dbReference type="OMA" id="LMHAYLH"/>
<dbReference type="Proteomes" id="UP000011081">
    <property type="component" value="Unassembled WGS sequence"/>
</dbReference>
<dbReference type="GeneID" id="19879240"/>
<evidence type="ECO:0000259" key="4">
    <source>
        <dbReference type="PROSITE" id="PS50967"/>
    </source>
</evidence>
<dbReference type="GO" id="GO:0071040">
    <property type="term" value="P:nuclear polyadenylation-dependent antisense transcript catabolic process"/>
    <property type="evidence" value="ECO:0007669"/>
    <property type="project" value="TreeGrafter"/>
</dbReference>
<evidence type="ECO:0000256" key="1">
    <source>
        <dbReference type="ARBA" id="ARBA00004123"/>
    </source>
</evidence>
<dbReference type="InterPro" id="IPR045092">
    <property type="entry name" value="Rrp6-like"/>
</dbReference>
<dbReference type="GO" id="GO:0000166">
    <property type="term" value="F:nucleotide binding"/>
    <property type="evidence" value="ECO:0007669"/>
    <property type="project" value="InterPro"/>
</dbReference>
<organism evidence="5 6">
    <name type="scientific">Vavraia culicis (isolate floridensis)</name>
    <name type="common">Microsporidian parasite</name>
    <dbReference type="NCBI Taxonomy" id="948595"/>
    <lineage>
        <taxon>Eukaryota</taxon>
        <taxon>Fungi</taxon>
        <taxon>Fungi incertae sedis</taxon>
        <taxon>Microsporidia</taxon>
        <taxon>Pleistophoridae</taxon>
        <taxon>Vavraia</taxon>
    </lineage>
</organism>
<dbReference type="STRING" id="948595.L2GUW6"/>
<dbReference type="InterPro" id="IPR044876">
    <property type="entry name" value="HRDC_dom_sf"/>
</dbReference>
<evidence type="ECO:0000256" key="2">
    <source>
        <dbReference type="ARBA" id="ARBA00023242"/>
    </source>
</evidence>
<dbReference type="GO" id="GO:0071036">
    <property type="term" value="P:nuclear polyadenylation-dependent snoRNA catabolic process"/>
    <property type="evidence" value="ECO:0007669"/>
    <property type="project" value="TreeGrafter"/>
</dbReference>
<reference evidence="6" key="1">
    <citation type="submission" date="2011-03" db="EMBL/GenBank/DDBJ databases">
        <title>The genome sequence of Vavraia culicis strain floridensis.</title>
        <authorList>
            <consortium name="The Broad Institute Genome Sequencing Platform"/>
            <person name="Cuomo C."/>
            <person name="Becnel J."/>
            <person name="Sanscrainte N."/>
            <person name="Young S.K."/>
            <person name="Zeng Q."/>
            <person name="Gargeya S."/>
            <person name="Fitzgerald M."/>
            <person name="Haas B."/>
            <person name="Abouelleil A."/>
            <person name="Alvarado L."/>
            <person name="Arachchi H.M."/>
            <person name="Berlin A."/>
            <person name="Chapman S.B."/>
            <person name="Gearin G."/>
            <person name="Goldberg J."/>
            <person name="Griggs A."/>
            <person name="Gujja S."/>
            <person name="Hansen M."/>
            <person name="Heiman D."/>
            <person name="Howarth C."/>
            <person name="Larimer J."/>
            <person name="Lui A."/>
            <person name="MacDonald P.J.P."/>
            <person name="McCowen C."/>
            <person name="Montmayeur A."/>
            <person name="Murphy C."/>
            <person name="Neiman D."/>
            <person name="Pearson M."/>
            <person name="Priest M."/>
            <person name="Roberts A."/>
            <person name="Saif S."/>
            <person name="Shea T."/>
            <person name="Sisk P."/>
            <person name="Stolte C."/>
            <person name="Sykes S."/>
            <person name="Wortman J."/>
            <person name="Nusbaum C."/>
            <person name="Birren B."/>
        </authorList>
    </citation>
    <scope>NUCLEOTIDE SEQUENCE [LARGE SCALE GENOMIC DNA]</scope>
    <source>
        <strain evidence="6">floridensis</strain>
    </source>
</reference>
<dbReference type="GO" id="GO:0071044">
    <property type="term" value="P:histone mRNA catabolic process"/>
    <property type="evidence" value="ECO:0007669"/>
    <property type="project" value="TreeGrafter"/>
</dbReference>
<evidence type="ECO:0000313" key="6">
    <source>
        <dbReference type="Proteomes" id="UP000011081"/>
    </source>
</evidence>
<comment type="subcellular location">
    <subcellularLocation>
        <location evidence="1">Nucleus</location>
    </subcellularLocation>
</comment>
<proteinExistence type="predicted"/>
<dbReference type="InterPro" id="IPR002121">
    <property type="entry name" value="HRDC_dom"/>
</dbReference>
<dbReference type="GO" id="GO:0071038">
    <property type="term" value="P:TRAMP-dependent tRNA surveillance pathway"/>
    <property type="evidence" value="ECO:0007669"/>
    <property type="project" value="TreeGrafter"/>
</dbReference>
<dbReference type="GO" id="GO:0003727">
    <property type="term" value="F:single-stranded RNA binding"/>
    <property type="evidence" value="ECO:0007669"/>
    <property type="project" value="TreeGrafter"/>
</dbReference>
<dbReference type="Pfam" id="PF00570">
    <property type="entry name" value="HRDC"/>
    <property type="match status" value="1"/>
</dbReference>
<dbReference type="HOGENOM" id="CLU_593394_0_0_1"/>
<dbReference type="OrthoDB" id="2250022at2759"/>
<dbReference type="SUPFAM" id="SSF47819">
    <property type="entry name" value="HRDC-like"/>
    <property type="match status" value="1"/>
</dbReference>
<feature type="compositionally biased region" description="Basic and acidic residues" evidence="3">
    <location>
        <begin position="399"/>
        <end position="408"/>
    </location>
</feature>
<dbReference type="PANTHER" id="PTHR12124:SF47">
    <property type="entry name" value="EXOSOME COMPONENT 10"/>
    <property type="match status" value="1"/>
</dbReference>
<dbReference type="InParanoid" id="L2GUW6"/>
<dbReference type="PANTHER" id="PTHR12124">
    <property type="entry name" value="POLYMYOSITIS/SCLERODERMA AUTOANTIGEN-RELATED"/>
    <property type="match status" value="1"/>
</dbReference>
<dbReference type="PROSITE" id="PS50967">
    <property type="entry name" value="HRDC"/>
    <property type="match status" value="1"/>
</dbReference>
<dbReference type="GO" id="GO:0000175">
    <property type="term" value="F:3'-5'-RNA exonuclease activity"/>
    <property type="evidence" value="ECO:0007669"/>
    <property type="project" value="InterPro"/>
</dbReference>